<name>A0A3M7RGX9_BRAPC</name>
<comment type="subcellular location">
    <subcellularLocation>
        <location evidence="1">Cell membrane</location>
        <topology evidence="1">Multi-pass membrane protein</topology>
    </subcellularLocation>
</comment>
<evidence type="ECO:0000256" key="13">
    <source>
        <dbReference type="SAM" id="Coils"/>
    </source>
</evidence>
<evidence type="ECO:0000259" key="15">
    <source>
        <dbReference type="Pfam" id="PF00520"/>
    </source>
</evidence>
<evidence type="ECO:0000256" key="2">
    <source>
        <dbReference type="ARBA" id="ARBA00015897"/>
    </source>
</evidence>
<feature type="coiled-coil region" evidence="13">
    <location>
        <begin position="404"/>
        <end position="438"/>
    </location>
</feature>
<dbReference type="Pfam" id="PF00520">
    <property type="entry name" value="Ion_trans"/>
    <property type="match status" value="1"/>
</dbReference>
<accession>A0A3M7RGX9</accession>
<evidence type="ECO:0000256" key="4">
    <source>
        <dbReference type="ARBA" id="ARBA00022475"/>
    </source>
</evidence>
<dbReference type="PANTHER" id="PTHR46480">
    <property type="entry name" value="F20B24.22"/>
    <property type="match status" value="1"/>
</dbReference>
<proteinExistence type="predicted"/>
<dbReference type="AlphaFoldDB" id="A0A3M7RGX9"/>
<dbReference type="PANTHER" id="PTHR46480:SF1">
    <property type="entry name" value="VOLTAGE-GATED HYDROGEN CHANNEL 1"/>
    <property type="match status" value="1"/>
</dbReference>
<feature type="coiled-coil region" evidence="13">
    <location>
        <begin position="202"/>
        <end position="243"/>
    </location>
</feature>
<dbReference type="GO" id="GO:0005886">
    <property type="term" value="C:plasma membrane"/>
    <property type="evidence" value="ECO:0007669"/>
    <property type="project" value="UniProtKB-SubCell"/>
</dbReference>
<keyword evidence="7 14" id="KW-1133">Transmembrane helix</keyword>
<organism evidence="16 17">
    <name type="scientific">Brachionus plicatilis</name>
    <name type="common">Marine rotifer</name>
    <name type="synonym">Brachionus muelleri</name>
    <dbReference type="NCBI Taxonomy" id="10195"/>
    <lineage>
        <taxon>Eukaryota</taxon>
        <taxon>Metazoa</taxon>
        <taxon>Spiralia</taxon>
        <taxon>Gnathifera</taxon>
        <taxon>Rotifera</taxon>
        <taxon>Eurotatoria</taxon>
        <taxon>Monogononta</taxon>
        <taxon>Pseudotrocha</taxon>
        <taxon>Ploima</taxon>
        <taxon>Brachionidae</taxon>
        <taxon>Brachionus</taxon>
    </lineage>
</organism>
<keyword evidence="5 14" id="KW-0812">Transmembrane</keyword>
<keyword evidence="3" id="KW-0813">Transport</keyword>
<keyword evidence="9" id="KW-0406">Ion transport</keyword>
<dbReference type="GO" id="GO:0034702">
    <property type="term" value="C:monoatomic ion channel complex"/>
    <property type="evidence" value="ECO:0007669"/>
    <property type="project" value="UniProtKB-KW"/>
</dbReference>
<keyword evidence="11" id="KW-0407">Ion channel</keyword>
<feature type="transmembrane region" description="Helical" evidence="14">
    <location>
        <begin position="275"/>
        <end position="297"/>
    </location>
</feature>
<feature type="transmembrane region" description="Helical" evidence="14">
    <location>
        <begin position="348"/>
        <end position="364"/>
    </location>
</feature>
<keyword evidence="10 14" id="KW-0472">Membrane</keyword>
<feature type="transmembrane region" description="Helical" evidence="14">
    <location>
        <begin position="98"/>
        <end position="119"/>
    </location>
</feature>
<evidence type="ECO:0000313" key="17">
    <source>
        <dbReference type="Proteomes" id="UP000276133"/>
    </source>
</evidence>
<evidence type="ECO:0000256" key="6">
    <source>
        <dbReference type="ARBA" id="ARBA00022882"/>
    </source>
</evidence>
<sequence length="440" mass="50752">MHDQKARENLLSRETAEKAATESLGHLQIPMQRMAARNSTVSRLSIQNFIETFPHDENEFTNKEILSTVHDMMWSSIGINSKMHFLEKARLVIQSSKYHAFMIAFVVMDCICVIMQIVLDILFKEEILIPKLFFKSKLEIFDSIIVLISFGLEVVSVTVRESVKEIEAAVITFRQFIFRFWRIIRIVNAIVITVEKRVFQKLDSLKKDMKCLLDENKQMEEEIEEKKRELGSLRIALEQKNTECDEIKIFGPVFHLDDQNVSIKEKIRKVLLSNYLHVAIVVLVILDSLCVTIELIIEAENKNNSHALHVAEEVFKYLGFGILCIFMVEIALKIIFVFNEFRHSKLEILDAIVVVISFIAEIVVLKHDDAISAIVGLIAILRLWRIIRIVNVKILYPGFVLVVEDQCESKISKLNQNIEILNNRIAVLEEELKNKGKISC</sequence>
<dbReference type="InterPro" id="IPR031846">
    <property type="entry name" value="Hvcn1"/>
</dbReference>
<keyword evidence="8 13" id="KW-0175">Coiled coil</keyword>
<dbReference type="Proteomes" id="UP000276133">
    <property type="component" value="Unassembled WGS sequence"/>
</dbReference>
<reference evidence="16 17" key="1">
    <citation type="journal article" date="2018" name="Sci. Rep.">
        <title>Genomic signatures of local adaptation to the degree of environmental predictability in rotifers.</title>
        <authorList>
            <person name="Franch-Gras L."/>
            <person name="Hahn C."/>
            <person name="Garcia-Roger E.M."/>
            <person name="Carmona M.J."/>
            <person name="Serra M."/>
            <person name="Gomez A."/>
        </authorList>
    </citation>
    <scope>NUCLEOTIDE SEQUENCE [LARGE SCALE GENOMIC DNA]</scope>
    <source>
        <strain evidence="16">HYR1</strain>
    </source>
</reference>
<evidence type="ECO:0000256" key="8">
    <source>
        <dbReference type="ARBA" id="ARBA00023054"/>
    </source>
</evidence>
<feature type="transmembrane region" description="Helical" evidence="14">
    <location>
        <begin position="317"/>
        <end position="336"/>
    </location>
</feature>
<feature type="transmembrane region" description="Helical" evidence="14">
    <location>
        <begin position="370"/>
        <end position="387"/>
    </location>
</feature>
<evidence type="ECO:0000256" key="11">
    <source>
        <dbReference type="ARBA" id="ARBA00023303"/>
    </source>
</evidence>
<dbReference type="GO" id="GO:0030171">
    <property type="term" value="F:voltage-gated proton channel activity"/>
    <property type="evidence" value="ECO:0007669"/>
    <property type="project" value="InterPro"/>
</dbReference>
<feature type="transmembrane region" description="Helical" evidence="14">
    <location>
        <begin position="140"/>
        <end position="159"/>
    </location>
</feature>
<keyword evidence="6" id="KW-0851">Voltage-gated channel</keyword>
<feature type="domain" description="Ion transport" evidence="15">
    <location>
        <begin position="274"/>
        <end position="392"/>
    </location>
</feature>
<keyword evidence="4" id="KW-1003">Cell membrane</keyword>
<dbReference type="InterPro" id="IPR005821">
    <property type="entry name" value="Ion_trans_dom"/>
</dbReference>
<evidence type="ECO:0000256" key="12">
    <source>
        <dbReference type="ARBA" id="ARBA00031989"/>
    </source>
</evidence>
<dbReference type="SUPFAM" id="SSF81324">
    <property type="entry name" value="Voltage-gated potassium channels"/>
    <property type="match status" value="1"/>
</dbReference>
<evidence type="ECO:0000256" key="1">
    <source>
        <dbReference type="ARBA" id="ARBA00004651"/>
    </source>
</evidence>
<evidence type="ECO:0000256" key="9">
    <source>
        <dbReference type="ARBA" id="ARBA00023065"/>
    </source>
</evidence>
<dbReference type="OrthoDB" id="427456at2759"/>
<evidence type="ECO:0000256" key="7">
    <source>
        <dbReference type="ARBA" id="ARBA00022989"/>
    </source>
</evidence>
<gene>
    <name evidence="16" type="ORF">BpHYR1_011907</name>
</gene>
<evidence type="ECO:0000256" key="3">
    <source>
        <dbReference type="ARBA" id="ARBA00022448"/>
    </source>
</evidence>
<dbReference type="InterPro" id="IPR027359">
    <property type="entry name" value="Volt_channel_dom_sf"/>
</dbReference>
<evidence type="ECO:0000256" key="5">
    <source>
        <dbReference type="ARBA" id="ARBA00022692"/>
    </source>
</evidence>
<dbReference type="EMBL" id="REGN01003393">
    <property type="protein sequence ID" value="RNA22836.1"/>
    <property type="molecule type" value="Genomic_DNA"/>
</dbReference>
<dbReference type="STRING" id="10195.A0A3M7RGX9"/>
<evidence type="ECO:0000256" key="10">
    <source>
        <dbReference type="ARBA" id="ARBA00023136"/>
    </source>
</evidence>
<evidence type="ECO:0000256" key="14">
    <source>
        <dbReference type="SAM" id="Phobius"/>
    </source>
</evidence>
<evidence type="ECO:0000313" key="16">
    <source>
        <dbReference type="EMBL" id="RNA22836.1"/>
    </source>
</evidence>
<protein>
    <recommendedName>
        <fullName evidence="2">Voltage-gated hydrogen channel 1</fullName>
    </recommendedName>
    <alternativeName>
        <fullName evidence="12">Hydrogen voltage-gated channel 1</fullName>
    </alternativeName>
</protein>
<keyword evidence="17" id="KW-1185">Reference proteome</keyword>
<dbReference type="Gene3D" id="1.20.120.350">
    <property type="entry name" value="Voltage-gated potassium channels. Chain C"/>
    <property type="match status" value="2"/>
</dbReference>
<comment type="caution">
    <text evidence="16">The sequence shown here is derived from an EMBL/GenBank/DDBJ whole genome shotgun (WGS) entry which is preliminary data.</text>
</comment>